<keyword evidence="2" id="KW-1185">Reference proteome</keyword>
<evidence type="ECO:0000313" key="2">
    <source>
        <dbReference type="Proteomes" id="UP001190700"/>
    </source>
</evidence>
<sequence>MGEVSDEEKAQAAYDDGAAEWQLRAAELTRPIAAQPAAEVGPGVDAPVDDWEAALPRKPLSLLLDLHDVELEARHLRAREAEGLHGVGRLAVKVFTRPLGHDAARQGRLNREAACVAYGWSAAVVDCYWPGQVWFRGLDTLAEEAVIVPRRRAVV</sequence>
<name>A0AAE0GX89_9CHLO</name>
<evidence type="ECO:0000313" key="1">
    <source>
        <dbReference type="EMBL" id="KAK3285897.1"/>
    </source>
</evidence>
<dbReference type="Proteomes" id="UP001190700">
    <property type="component" value="Unassembled WGS sequence"/>
</dbReference>
<dbReference type="EMBL" id="LGRX02001581">
    <property type="protein sequence ID" value="KAK3285897.1"/>
    <property type="molecule type" value="Genomic_DNA"/>
</dbReference>
<dbReference type="AlphaFoldDB" id="A0AAE0GX89"/>
<comment type="caution">
    <text evidence="1">The sequence shown here is derived from an EMBL/GenBank/DDBJ whole genome shotgun (WGS) entry which is preliminary data.</text>
</comment>
<proteinExistence type="predicted"/>
<protein>
    <submittedName>
        <fullName evidence="1">Uncharacterized protein</fullName>
    </submittedName>
</protein>
<organism evidence="1 2">
    <name type="scientific">Cymbomonas tetramitiformis</name>
    <dbReference type="NCBI Taxonomy" id="36881"/>
    <lineage>
        <taxon>Eukaryota</taxon>
        <taxon>Viridiplantae</taxon>
        <taxon>Chlorophyta</taxon>
        <taxon>Pyramimonadophyceae</taxon>
        <taxon>Pyramimonadales</taxon>
        <taxon>Pyramimonadaceae</taxon>
        <taxon>Cymbomonas</taxon>
    </lineage>
</organism>
<reference evidence="1 2" key="1">
    <citation type="journal article" date="2015" name="Genome Biol. Evol.">
        <title>Comparative Genomics of a Bacterivorous Green Alga Reveals Evolutionary Causalities and Consequences of Phago-Mixotrophic Mode of Nutrition.</title>
        <authorList>
            <person name="Burns J.A."/>
            <person name="Paasch A."/>
            <person name="Narechania A."/>
            <person name="Kim E."/>
        </authorList>
    </citation>
    <scope>NUCLEOTIDE SEQUENCE [LARGE SCALE GENOMIC DNA]</scope>
    <source>
        <strain evidence="1 2">PLY_AMNH</strain>
    </source>
</reference>
<gene>
    <name evidence="1" type="ORF">CYMTET_6509</name>
</gene>
<accession>A0AAE0GX89</accession>